<keyword evidence="3" id="KW-1185">Reference proteome</keyword>
<proteinExistence type="predicted"/>
<sequence>MIPVGETGSGWTLLDGLQDAHPGTVPLAGDLPHHRSDRATPSVKKVGQPDGFSVVRIAFRGGDVMADHRTARPVLVMGQTGQVEVTVAGGPAGGREGRGDGGGGRGCDATVTLGPGQALGISAGRVHSLRATGPATVTLLIPGGPVSDDGRTGGTIMT</sequence>
<dbReference type="AlphaFoldDB" id="A0A2Z3YM53"/>
<dbReference type="Gene3D" id="2.60.120.10">
    <property type="entry name" value="Jelly Rolls"/>
    <property type="match status" value="1"/>
</dbReference>
<gene>
    <name evidence="2" type="ORF">Csp1_02040</name>
</gene>
<feature type="region of interest" description="Disordered" evidence="1">
    <location>
        <begin position="23"/>
        <end position="47"/>
    </location>
</feature>
<dbReference type="Proteomes" id="UP000247696">
    <property type="component" value="Chromosome"/>
</dbReference>
<evidence type="ECO:0000313" key="2">
    <source>
        <dbReference type="EMBL" id="AWT25032.1"/>
    </source>
</evidence>
<accession>A0A2Z3YM53</accession>
<dbReference type="InterPro" id="IPR011051">
    <property type="entry name" value="RmlC_Cupin_sf"/>
</dbReference>
<evidence type="ECO:0000313" key="3">
    <source>
        <dbReference type="Proteomes" id="UP000247696"/>
    </source>
</evidence>
<dbReference type="STRING" id="1737425.GCA_900049755_01231"/>
<dbReference type="SUPFAM" id="SSF51182">
    <property type="entry name" value="RmlC-like cupins"/>
    <property type="match status" value="1"/>
</dbReference>
<dbReference type="KEGG" id="cpre:Csp1_02040"/>
<organism evidence="2 3">
    <name type="scientific">Corynebacterium provencense</name>
    <dbReference type="NCBI Taxonomy" id="1737425"/>
    <lineage>
        <taxon>Bacteria</taxon>
        <taxon>Bacillati</taxon>
        <taxon>Actinomycetota</taxon>
        <taxon>Actinomycetes</taxon>
        <taxon>Mycobacteriales</taxon>
        <taxon>Corynebacteriaceae</taxon>
        <taxon>Corynebacterium</taxon>
    </lineage>
</organism>
<dbReference type="InterPro" id="IPR014710">
    <property type="entry name" value="RmlC-like_jellyroll"/>
</dbReference>
<reference evidence="3" key="1">
    <citation type="submission" date="2017-11" db="EMBL/GenBank/DDBJ databases">
        <title>Otitis media/interna in a cat caused by the recently described species Corynebacterium provencense.</title>
        <authorList>
            <person name="Kittl S."/>
            <person name="Brodard I."/>
            <person name="Rychener L."/>
            <person name="Jores J."/>
            <person name="Roosje P."/>
            <person name="Gobeli Brawand S."/>
        </authorList>
    </citation>
    <scope>NUCLEOTIDE SEQUENCE [LARGE SCALE GENOMIC DNA]</scope>
    <source>
        <strain evidence="3">17KM38</strain>
    </source>
</reference>
<dbReference type="EMBL" id="CP024988">
    <property type="protein sequence ID" value="AWT25032.1"/>
    <property type="molecule type" value="Genomic_DNA"/>
</dbReference>
<name>A0A2Z3YM53_9CORY</name>
<evidence type="ECO:0000256" key="1">
    <source>
        <dbReference type="SAM" id="MobiDB-lite"/>
    </source>
</evidence>
<protein>
    <submittedName>
        <fullName evidence="2">Uncharacterized protein</fullName>
    </submittedName>
</protein>